<dbReference type="Proteomes" id="UP000298327">
    <property type="component" value="Unassembled WGS sequence"/>
</dbReference>
<evidence type="ECO:0000313" key="17">
    <source>
        <dbReference type="EMBL" id="TFY67196.1"/>
    </source>
</evidence>
<evidence type="ECO:0000256" key="16">
    <source>
        <dbReference type="ARBA" id="ARBA00030569"/>
    </source>
</evidence>
<evidence type="ECO:0000256" key="15">
    <source>
        <dbReference type="ARBA" id="ARBA00023328"/>
    </source>
</evidence>
<evidence type="ECO:0000256" key="8">
    <source>
        <dbReference type="ARBA" id="ARBA00022618"/>
    </source>
</evidence>
<dbReference type="PANTHER" id="PTHR28222">
    <property type="entry name" value="DASH COMPLEX SUBUNIT DAD4"/>
    <property type="match status" value="1"/>
</dbReference>
<dbReference type="GO" id="GO:0051301">
    <property type="term" value="P:cell division"/>
    <property type="evidence" value="ECO:0007669"/>
    <property type="project" value="UniProtKB-KW"/>
</dbReference>
<keyword evidence="7" id="KW-0963">Cytoplasm</keyword>
<dbReference type="EMBL" id="SEOQ01000197">
    <property type="protein sequence ID" value="TFY67196.1"/>
    <property type="molecule type" value="Genomic_DNA"/>
</dbReference>
<evidence type="ECO:0000256" key="3">
    <source>
        <dbReference type="ARBA" id="ARBA00004629"/>
    </source>
</evidence>
<keyword evidence="6" id="KW-0158">Chromosome</keyword>
<evidence type="ECO:0000256" key="4">
    <source>
        <dbReference type="ARBA" id="ARBA00009754"/>
    </source>
</evidence>
<evidence type="ECO:0000256" key="9">
    <source>
        <dbReference type="ARBA" id="ARBA00022701"/>
    </source>
</evidence>
<evidence type="ECO:0000256" key="10">
    <source>
        <dbReference type="ARBA" id="ARBA00022776"/>
    </source>
</evidence>
<reference evidence="17 18" key="1">
    <citation type="submission" date="2019-02" db="EMBL/GenBank/DDBJ databases">
        <title>Genome sequencing of the rare red list fungi Dentipellis fragilis.</title>
        <authorList>
            <person name="Buettner E."/>
            <person name="Kellner H."/>
        </authorList>
    </citation>
    <scope>NUCLEOTIDE SEQUENCE [LARGE SCALE GENOMIC DNA]</scope>
    <source>
        <strain evidence="17 18">DSM 105465</strain>
    </source>
</reference>
<keyword evidence="10" id="KW-0498">Mitosis</keyword>
<keyword evidence="9" id="KW-0493">Microtubule</keyword>
<evidence type="ECO:0000256" key="11">
    <source>
        <dbReference type="ARBA" id="ARBA00022838"/>
    </source>
</evidence>
<gene>
    <name evidence="17" type="ORF">EVG20_g4027</name>
</gene>
<evidence type="ECO:0000256" key="5">
    <source>
        <dbReference type="ARBA" id="ARBA00020259"/>
    </source>
</evidence>
<dbReference type="STRING" id="205917.A0A4Y9YX84"/>
<keyword evidence="12" id="KW-0206">Cytoskeleton</keyword>
<dbReference type="OrthoDB" id="5516652at2759"/>
<protein>
    <recommendedName>
        <fullName evidence="5">DASH complex subunit DAD4</fullName>
    </recommendedName>
    <alternativeName>
        <fullName evidence="16">Outer kinetochore protein DAD4</fullName>
    </alternativeName>
</protein>
<comment type="caution">
    <text evidence="17">The sequence shown here is derived from an EMBL/GenBank/DDBJ whole genome shotgun (WGS) entry which is preliminary data.</text>
</comment>
<keyword evidence="18" id="KW-1185">Reference proteome</keyword>
<evidence type="ECO:0000256" key="7">
    <source>
        <dbReference type="ARBA" id="ARBA00022490"/>
    </source>
</evidence>
<dbReference type="InterPro" id="IPR013959">
    <property type="entry name" value="DASH_Dad4"/>
</dbReference>
<dbReference type="GO" id="GO:0008608">
    <property type="term" value="P:attachment of spindle microtubules to kinetochore"/>
    <property type="evidence" value="ECO:0007669"/>
    <property type="project" value="InterPro"/>
</dbReference>
<keyword evidence="13" id="KW-0539">Nucleus</keyword>
<name>A0A4Y9YX84_9AGAM</name>
<dbReference type="PANTHER" id="PTHR28222:SF1">
    <property type="entry name" value="DASH COMPLEX SUBUNIT DAD4"/>
    <property type="match status" value="1"/>
</dbReference>
<evidence type="ECO:0000256" key="2">
    <source>
        <dbReference type="ARBA" id="ARBA00004186"/>
    </source>
</evidence>
<keyword evidence="8" id="KW-0132">Cell division</keyword>
<keyword evidence="14" id="KW-0131">Cell cycle</keyword>
<evidence type="ECO:0000256" key="6">
    <source>
        <dbReference type="ARBA" id="ARBA00022454"/>
    </source>
</evidence>
<evidence type="ECO:0000256" key="14">
    <source>
        <dbReference type="ARBA" id="ARBA00023306"/>
    </source>
</evidence>
<keyword evidence="15" id="KW-0137">Centromere</keyword>
<evidence type="ECO:0000256" key="1">
    <source>
        <dbReference type="ARBA" id="ARBA00004123"/>
    </source>
</evidence>
<dbReference type="Pfam" id="PF08650">
    <property type="entry name" value="DASH_Dad4"/>
    <property type="match status" value="2"/>
</dbReference>
<dbReference type="GO" id="GO:0005874">
    <property type="term" value="C:microtubule"/>
    <property type="evidence" value="ECO:0007669"/>
    <property type="project" value="UniProtKB-KW"/>
</dbReference>
<sequence>MENPHAERQAVLLERIVKNADKCTELILELNHCVEVRIFFGTPGPGMCAERCSAVMNELCMQEVLRANAYVKTAADLVTKYRKNVQYNLEATRELESAEAEENTAREA</sequence>
<keyword evidence="11" id="KW-0995">Kinetochore</keyword>
<dbReference type="GO" id="GO:0042729">
    <property type="term" value="C:DASH complex"/>
    <property type="evidence" value="ECO:0007669"/>
    <property type="project" value="InterPro"/>
</dbReference>
<comment type="similarity">
    <text evidence="4">Belongs to the DASH complex DAD4 family.</text>
</comment>
<dbReference type="GO" id="GO:0072686">
    <property type="term" value="C:mitotic spindle"/>
    <property type="evidence" value="ECO:0007669"/>
    <property type="project" value="InterPro"/>
</dbReference>
<evidence type="ECO:0000313" key="18">
    <source>
        <dbReference type="Proteomes" id="UP000298327"/>
    </source>
</evidence>
<evidence type="ECO:0000256" key="12">
    <source>
        <dbReference type="ARBA" id="ARBA00023212"/>
    </source>
</evidence>
<proteinExistence type="inferred from homology"/>
<evidence type="ECO:0000256" key="13">
    <source>
        <dbReference type="ARBA" id="ARBA00023242"/>
    </source>
</evidence>
<organism evidence="17 18">
    <name type="scientific">Dentipellis fragilis</name>
    <dbReference type="NCBI Taxonomy" id="205917"/>
    <lineage>
        <taxon>Eukaryota</taxon>
        <taxon>Fungi</taxon>
        <taxon>Dikarya</taxon>
        <taxon>Basidiomycota</taxon>
        <taxon>Agaricomycotina</taxon>
        <taxon>Agaricomycetes</taxon>
        <taxon>Russulales</taxon>
        <taxon>Hericiaceae</taxon>
        <taxon>Dentipellis</taxon>
    </lineage>
</organism>
<accession>A0A4Y9YX84</accession>
<dbReference type="AlphaFoldDB" id="A0A4Y9YX84"/>
<comment type="subcellular location">
    <subcellularLocation>
        <location evidence="3">Chromosome</location>
        <location evidence="3">Centromere</location>
        <location evidence="3">Kinetochore</location>
    </subcellularLocation>
    <subcellularLocation>
        <location evidence="2">Cytoplasm</location>
        <location evidence="2">Cytoskeleton</location>
        <location evidence="2">Spindle</location>
    </subcellularLocation>
    <subcellularLocation>
        <location evidence="1">Nucleus</location>
    </subcellularLocation>
</comment>